<dbReference type="AlphaFoldDB" id="A0A1T5EJA3"/>
<organism evidence="2 3">
    <name type="scientific">Sphingobacterium nematocida</name>
    <dbReference type="NCBI Taxonomy" id="1513896"/>
    <lineage>
        <taxon>Bacteria</taxon>
        <taxon>Pseudomonadati</taxon>
        <taxon>Bacteroidota</taxon>
        <taxon>Sphingobacteriia</taxon>
        <taxon>Sphingobacteriales</taxon>
        <taxon>Sphingobacteriaceae</taxon>
        <taxon>Sphingobacterium</taxon>
    </lineage>
</organism>
<dbReference type="EMBL" id="FUZF01000011">
    <property type="protein sequence ID" value="SKB84122.1"/>
    <property type="molecule type" value="Genomic_DNA"/>
</dbReference>
<reference evidence="3" key="1">
    <citation type="submission" date="2017-02" db="EMBL/GenBank/DDBJ databases">
        <authorList>
            <person name="Varghese N."/>
            <person name="Submissions S."/>
        </authorList>
    </citation>
    <scope>NUCLEOTIDE SEQUENCE [LARGE SCALE GENOMIC DNA]</scope>
    <source>
        <strain evidence="3">DSM 24091</strain>
    </source>
</reference>
<keyword evidence="1" id="KW-1133">Transmembrane helix</keyword>
<keyword evidence="3" id="KW-1185">Reference proteome</keyword>
<dbReference type="STRING" id="1513896.SAMN05660841_02628"/>
<keyword evidence="1" id="KW-0812">Transmembrane</keyword>
<evidence type="ECO:0000256" key="1">
    <source>
        <dbReference type="SAM" id="Phobius"/>
    </source>
</evidence>
<name>A0A1T5EJA3_9SPHI</name>
<protein>
    <submittedName>
        <fullName evidence="2">Uncharacterized protein</fullName>
    </submittedName>
</protein>
<evidence type="ECO:0000313" key="2">
    <source>
        <dbReference type="EMBL" id="SKB84122.1"/>
    </source>
</evidence>
<accession>A0A1T5EJA3</accession>
<dbReference type="Proteomes" id="UP000190150">
    <property type="component" value="Unassembled WGS sequence"/>
</dbReference>
<proteinExistence type="predicted"/>
<gene>
    <name evidence="2" type="ORF">SAMN05660841_02628</name>
</gene>
<evidence type="ECO:0000313" key="3">
    <source>
        <dbReference type="Proteomes" id="UP000190150"/>
    </source>
</evidence>
<sequence>MIIIAIVLGGTIFKEFDFKTLTFEKPALAVIYILTFLMTVYFIFKKDKEKKEM</sequence>
<keyword evidence="1" id="KW-0472">Membrane</keyword>
<feature type="transmembrane region" description="Helical" evidence="1">
    <location>
        <begin position="26"/>
        <end position="44"/>
    </location>
</feature>